<dbReference type="OrthoDB" id="4455781at2"/>
<reference evidence="4 5" key="1">
    <citation type="journal article" date="2014" name="BMC Genomics">
        <title>Complete genome sequence of producer of the glycopeptide antibiotic Aculeximycin Kutzneria albida DSM 43870T, a representative of minor genus of Pseudonocardiaceae.</title>
        <authorList>
            <person name="Rebets Y."/>
            <person name="Tokovenko B."/>
            <person name="Lushchyk I."/>
            <person name="Ruckert C."/>
            <person name="Zaburannyi N."/>
            <person name="Bechthold A."/>
            <person name="Kalinowski J."/>
            <person name="Luzhetskyy A."/>
        </authorList>
    </citation>
    <scope>NUCLEOTIDE SEQUENCE [LARGE SCALE GENOMIC DNA]</scope>
    <source>
        <strain evidence="4">DSM 43870</strain>
    </source>
</reference>
<dbReference type="InterPro" id="IPR000757">
    <property type="entry name" value="Beta-glucanase-like"/>
</dbReference>
<name>W5W9T7_9PSEU</name>
<keyword evidence="2" id="KW-0732">Signal</keyword>
<dbReference type="RefSeq" id="WP_051913314.1">
    <property type="nucleotide sequence ID" value="NZ_CP007155.1"/>
</dbReference>
<dbReference type="STRING" id="1449976.KALB_4531"/>
<evidence type="ECO:0000256" key="1">
    <source>
        <dbReference type="SAM" id="MobiDB-lite"/>
    </source>
</evidence>
<dbReference type="CDD" id="cd00413">
    <property type="entry name" value="Glyco_hydrolase_16"/>
    <property type="match status" value="1"/>
</dbReference>
<feature type="signal peptide" evidence="2">
    <location>
        <begin position="1"/>
        <end position="27"/>
    </location>
</feature>
<evidence type="ECO:0000259" key="3">
    <source>
        <dbReference type="PROSITE" id="PS51762"/>
    </source>
</evidence>
<keyword evidence="5" id="KW-1185">Reference proteome</keyword>
<dbReference type="EMBL" id="CP007155">
    <property type="protein sequence ID" value="AHH97893.1"/>
    <property type="molecule type" value="Genomic_DNA"/>
</dbReference>
<dbReference type="GO" id="GO:0005975">
    <property type="term" value="P:carbohydrate metabolic process"/>
    <property type="evidence" value="ECO:0007669"/>
    <property type="project" value="InterPro"/>
</dbReference>
<sequence>MTRITHRHAAVGAVVAVAVLALGAVNAVGAPGEVPTDNACANPVLAQDLGGWGPFDGPVVSRDTVGDHPVANLHGAGTARVAADWYGASGNYLGQSEGPAVPLPASTATGESWTRTACGYRLGGGTSTTTPPTDSRASDRYHWGAANPEESDEFNAGSVDLAKWGLFGASEGQSTGCSPGFNGHGQRCASQTTEGGGLLSVVGTADGVTGGLYSNHNGFKYGRVEVRERAMPLEDNGGAAYHAVPLLFPVTADYTQAEIDFAERDVADPGVDLFVHHDGTQEHCSATVDSTQFHNYAVDWEPDSVTWYVDAEQVCRVEASIDYFDKSNGGAQLDMFPDTGTLMRPAREDVDWIHMYPSPSTVYGP</sequence>
<dbReference type="eggNOG" id="COG2273">
    <property type="taxonomic scope" value="Bacteria"/>
</dbReference>
<evidence type="ECO:0000313" key="4">
    <source>
        <dbReference type="EMBL" id="AHH97893.1"/>
    </source>
</evidence>
<feature type="chain" id="PRO_5039009297" description="GH16 domain-containing protein" evidence="2">
    <location>
        <begin position="28"/>
        <end position="365"/>
    </location>
</feature>
<accession>W5W9T7</accession>
<dbReference type="PROSITE" id="PS51762">
    <property type="entry name" value="GH16_2"/>
    <property type="match status" value="1"/>
</dbReference>
<evidence type="ECO:0000313" key="5">
    <source>
        <dbReference type="Proteomes" id="UP000019225"/>
    </source>
</evidence>
<dbReference type="Pfam" id="PF00722">
    <property type="entry name" value="Glyco_hydro_16"/>
    <property type="match status" value="1"/>
</dbReference>
<dbReference type="SUPFAM" id="SSF49899">
    <property type="entry name" value="Concanavalin A-like lectins/glucanases"/>
    <property type="match status" value="1"/>
</dbReference>
<proteinExistence type="predicted"/>
<dbReference type="HOGENOM" id="CLU_758176_0_0_11"/>
<feature type="region of interest" description="Disordered" evidence="1">
    <location>
        <begin position="120"/>
        <end position="139"/>
    </location>
</feature>
<protein>
    <recommendedName>
        <fullName evidence="3">GH16 domain-containing protein</fullName>
    </recommendedName>
</protein>
<dbReference type="Proteomes" id="UP000019225">
    <property type="component" value="Chromosome"/>
</dbReference>
<feature type="domain" description="GH16" evidence="3">
    <location>
        <begin position="141"/>
        <end position="361"/>
    </location>
</feature>
<gene>
    <name evidence="4" type="ORF">KALB_4531</name>
</gene>
<dbReference type="GO" id="GO:0004553">
    <property type="term" value="F:hydrolase activity, hydrolyzing O-glycosyl compounds"/>
    <property type="evidence" value="ECO:0007669"/>
    <property type="project" value="InterPro"/>
</dbReference>
<dbReference type="InterPro" id="IPR013320">
    <property type="entry name" value="ConA-like_dom_sf"/>
</dbReference>
<dbReference type="Gene3D" id="2.60.120.200">
    <property type="match status" value="1"/>
</dbReference>
<dbReference type="AlphaFoldDB" id="W5W9T7"/>
<evidence type="ECO:0000256" key="2">
    <source>
        <dbReference type="SAM" id="SignalP"/>
    </source>
</evidence>
<dbReference type="KEGG" id="kal:KALB_4531"/>
<organism evidence="4 5">
    <name type="scientific">Kutzneria albida DSM 43870</name>
    <dbReference type="NCBI Taxonomy" id="1449976"/>
    <lineage>
        <taxon>Bacteria</taxon>
        <taxon>Bacillati</taxon>
        <taxon>Actinomycetota</taxon>
        <taxon>Actinomycetes</taxon>
        <taxon>Pseudonocardiales</taxon>
        <taxon>Pseudonocardiaceae</taxon>
        <taxon>Kutzneria</taxon>
    </lineage>
</organism>